<reference evidence="3" key="1">
    <citation type="journal article" date="2014" name="Int. J. Syst. Evol. Microbiol.">
        <title>Complete genome sequence of Corynebacterium casei LMG S-19264T (=DSM 44701T), isolated from a smear-ripened cheese.</title>
        <authorList>
            <consortium name="US DOE Joint Genome Institute (JGI-PGF)"/>
            <person name="Walter F."/>
            <person name="Albersmeier A."/>
            <person name="Kalinowski J."/>
            <person name="Ruckert C."/>
        </authorList>
    </citation>
    <scope>NUCLEOTIDE SEQUENCE</scope>
    <source>
        <strain evidence="3">CGMCC 1.15758</strain>
    </source>
</reference>
<evidence type="ECO:0000256" key="1">
    <source>
        <dbReference type="ARBA" id="ARBA00022649"/>
    </source>
</evidence>
<dbReference type="GO" id="GO:0006415">
    <property type="term" value="P:translational termination"/>
    <property type="evidence" value="ECO:0007669"/>
    <property type="project" value="TreeGrafter"/>
</dbReference>
<evidence type="ECO:0000313" key="3">
    <source>
        <dbReference type="EMBL" id="GGG00757.1"/>
    </source>
</evidence>
<dbReference type="Pfam" id="PF15738">
    <property type="entry name" value="YafQ_toxin"/>
    <property type="match status" value="1"/>
</dbReference>
<reference evidence="3" key="2">
    <citation type="submission" date="2020-09" db="EMBL/GenBank/DDBJ databases">
        <authorList>
            <person name="Sun Q."/>
            <person name="Zhou Y."/>
        </authorList>
    </citation>
    <scope>NUCLEOTIDE SEQUENCE</scope>
    <source>
        <strain evidence="3">CGMCC 1.15758</strain>
    </source>
</reference>
<evidence type="ECO:0000256" key="2">
    <source>
        <dbReference type="PIRSR" id="PIRSR006156-1"/>
    </source>
</evidence>
<sequence length="91" mass="10566">MLDIIQKKRFIKSLKKYRANKAVLKELKLIIELLSNNRPIPRKYKDHELKGNLKGIRELHLKPDDLLLYLKIDGESITLLDIGSHASIFGM</sequence>
<feature type="active site" description="Proton donor" evidence="2">
    <location>
        <position position="85"/>
    </location>
</feature>
<dbReference type="Gene3D" id="3.30.2310.20">
    <property type="entry name" value="RelE-like"/>
    <property type="match status" value="1"/>
</dbReference>
<gene>
    <name evidence="3" type="ORF">GCM10010995_17670</name>
</gene>
<dbReference type="GO" id="GO:0004521">
    <property type="term" value="F:RNA endonuclease activity"/>
    <property type="evidence" value="ECO:0007669"/>
    <property type="project" value="TreeGrafter"/>
</dbReference>
<dbReference type="AlphaFoldDB" id="A0A8J3E952"/>
<dbReference type="SUPFAM" id="SSF143011">
    <property type="entry name" value="RelE-like"/>
    <property type="match status" value="1"/>
</dbReference>
<dbReference type="InterPro" id="IPR004386">
    <property type="entry name" value="Toxin_YafQ-like"/>
</dbReference>
<protein>
    <recommendedName>
        <fullName evidence="5">mRNA interferase YafQ</fullName>
    </recommendedName>
</protein>
<comment type="caution">
    <text evidence="3">The sequence shown here is derived from an EMBL/GenBank/DDBJ whole genome shotgun (WGS) entry which is preliminary data.</text>
</comment>
<dbReference type="PANTHER" id="PTHR40588">
    <property type="entry name" value="MRNA INTERFERASE TOXIN YAFQ"/>
    <property type="match status" value="1"/>
</dbReference>
<proteinExistence type="predicted"/>
<accession>A0A8J3E952</accession>
<dbReference type="NCBIfam" id="TIGR02385">
    <property type="entry name" value="RelE_StbE"/>
    <property type="match status" value="1"/>
</dbReference>
<dbReference type="RefSeq" id="WP_117003038.1">
    <property type="nucleotide sequence ID" value="NZ_BMJS01000020.1"/>
</dbReference>
<dbReference type="PIRSF" id="PIRSF006156">
    <property type="entry name" value="YafQ"/>
    <property type="match status" value="1"/>
</dbReference>
<dbReference type="InterPro" id="IPR035093">
    <property type="entry name" value="RelE/ParE_toxin_dom_sf"/>
</dbReference>
<dbReference type="GO" id="GO:0006402">
    <property type="term" value="P:mRNA catabolic process"/>
    <property type="evidence" value="ECO:0007669"/>
    <property type="project" value="TreeGrafter"/>
</dbReference>
<name>A0A8J3E952_9GAMM</name>
<evidence type="ECO:0000313" key="4">
    <source>
        <dbReference type="Proteomes" id="UP000636949"/>
    </source>
</evidence>
<keyword evidence="1" id="KW-1277">Toxin-antitoxin system</keyword>
<evidence type="ECO:0008006" key="5">
    <source>
        <dbReference type="Google" id="ProtNLM"/>
    </source>
</evidence>
<dbReference type="Proteomes" id="UP000636949">
    <property type="component" value="Unassembled WGS sequence"/>
</dbReference>
<dbReference type="InterPro" id="IPR007712">
    <property type="entry name" value="RelE/ParE_toxin"/>
</dbReference>
<dbReference type="EMBL" id="BMJS01000020">
    <property type="protein sequence ID" value="GGG00757.1"/>
    <property type="molecule type" value="Genomic_DNA"/>
</dbReference>
<keyword evidence="4" id="KW-1185">Reference proteome</keyword>
<dbReference type="PANTHER" id="PTHR40588:SF1">
    <property type="entry name" value="MRNA INTERFERASE TOXIN YAFQ"/>
    <property type="match status" value="1"/>
</dbReference>
<organism evidence="3 4">
    <name type="scientific">Cysteiniphilum litorale</name>
    <dbReference type="NCBI Taxonomy" id="2056700"/>
    <lineage>
        <taxon>Bacteria</taxon>
        <taxon>Pseudomonadati</taxon>
        <taxon>Pseudomonadota</taxon>
        <taxon>Gammaproteobacteria</taxon>
        <taxon>Thiotrichales</taxon>
        <taxon>Fastidiosibacteraceae</taxon>
        <taxon>Cysteiniphilum</taxon>
    </lineage>
</organism>